<evidence type="ECO:0000313" key="3">
    <source>
        <dbReference type="EMBL" id="OCT15473.1"/>
    </source>
</evidence>
<gene>
    <name evidence="3" type="ORF">A8709_15465</name>
</gene>
<dbReference type="InterPro" id="IPR012334">
    <property type="entry name" value="Pectin_lyas_fold"/>
</dbReference>
<evidence type="ECO:0000313" key="4">
    <source>
        <dbReference type="Proteomes" id="UP000093309"/>
    </source>
</evidence>
<dbReference type="PANTHER" id="PTHR46306">
    <property type="entry name" value="BTB/POZ DOMAIN-CONTAINING PROTEIN 9"/>
    <property type="match status" value="1"/>
</dbReference>
<dbReference type="InterPro" id="IPR006626">
    <property type="entry name" value="PbH1"/>
</dbReference>
<dbReference type="EMBL" id="LYPC01000014">
    <property type="protein sequence ID" value="OCT15473.1"/>
    <property type="molecule type" value="Genomic_DNA"/>
</dbReference>
<dbReference type="SUPFAM" id="SSF51126">
    <property type="entry name" value="Pectin lyase-like"/>
    <property type="match status" value="1"/>
</dbReference>
<organism evidence="3 4">
    <name type="scientific">Paenibacillus pectinilyticus</name>
    <dbReference type="NCBI Taxonomy" id="512399"/>
    <lineage>
        <taxon>Bacteria</taxon>
        <taxon>Bacillati</taxon>
        <taxon>Bacillota</taxon>
        <taxon>Bacilli</taxon>
        <taxon>Bacillales</taxon>
        <taxon>Paenibacillaceae</taxon>
        <taxon>Paenibacillus</taxon>
    </lineage>
</organism>
<name>A0A1C1A4J2_9BACL</name>
<dbReference type="STRING" id="512399.A8709_15465"/>
<dbReference type="Pfam" id="PF00754">
    <property type="entry name" value="F5_F8_type_C"/>
    <property type="match status" value="2"/>
</dbReference>
<keyword evidence="3" id="KW-0456">Lyase</keyword>
<dbReference type="SUPFAM" id="SSF49785">
    <property type="entry name" value="Galactose-binding domain-like"/>
    <property type="match status" value="2"/>
</dbReference>
<feature type="signal peptide" evidence="1">
    <location>
        <begin position="1"/>
        <end position="24"/>
    </location>
</feature>
<feature type="domain" description="F5/8 type C" evidence="2">
    <location>
        <begin position="12"/>
        <end position="157"/>
    </location>
</feature>
<dbReference type="PANTHER" id="PTHR46306:SF1">
    <property type="entry name" value="BTB_POZ DOMAIN-CONTAINING PROTEIN 9"/>
    <property type="match status" value="1"/>
</dbReference>
<dbReference type="InterPro" id="IPR011050">
    <property type="entry name" value="Pectin_lyase_fold/virulence"/>
</dbReference>
<dbReference type="SMART" id="SM00710">
    <property type="entry name" value="PbH1"/>
    <property type="match status" value="5"/>
</dbReference>
<dbReference type="Proteomes" id="UP000093309">
    <property type="component" value="Unassembled WGS sequence"/>
</dbReference>
<dbReference type="GO" id="GO:0005737">
    <property type="term" value="C:cytoplasm"/>
    <property type="evidence" value="ECO:0007669"/>
    <property type="project" value="TreeGrafter"/>
</dbReference>
<dbReference type="InterPro" id="IPR000421">
    <property type="entry name" value="FA58C"/>
</dbReference>
<dbReference type="RefSeq" id="WP_065852383.1">
    <property type="nucleotide sequence ID" value="NZ_LYPC01000014.1"/>
</dbReference>
<dbReference type="InterPro" id="IPR039513">
    <property type="entry name" value="PL-6"/>
</dbReference>
<dbReference type="GO" id="GO:0016829">
    <property type="term" value="F:lyase activity"/>
    <property type="evidence" value="ECO:0007669"/>
    <property type="project" value="UniProtKB-KW"/>
</dbReference>
<dbReference type="PROSITE" id="PS50022">
    <property type="entry name" value="FA58C_3"/>
    <property type="match status" value="2"/>
</dbReference>
<evidence type="ECO:0000256" key="1">
    <source>
        <dbReference type="SAM" id="SignalP"/>
    </source>
</evidence>
<dbReference type="Gene3D" id="2.160.20.10">
    <property type="entry name" value="Single-stranded right-handed beta-helix, Pectin lyase-like"/>
    <property type="match status" value="1"/>
</dbReference>
<dbReference type="InterPro" id="IPR052407">
    <property type="entry name" value="BTB_POZ_domain_cont_9"/>
</dbReference>
<protein>
    <submittedName>
        <fullName evidence="3">Lyase</fullName>
    </submittedName>
</protein>
<dbReference type="Pfam" id="PF14592">
    <property type="entry name" value="Chondroitinas_B"/>
    <property type="match status" value="1"/>
</dbReference>
<dbReference type="Gene3D" id="2.60.120.260">
    <property type="entry name" value="Galactose-binding domain-like"/>
    <property type="match status" value="2"/>
</dbReference>
<proteinExistence type="predicted"/>
<dbReference type="AlphaFoldDB" id="A0A1C1A4J2"/>
<comment type="caution">
    <text evidence="3">The sequence shown here is derived from an EMBL/GenBank/DDBJ whole genome shotgun (WGS) entry which is preliminary data.</text>
</comment>
<dbReference type="InterPro" id="IPR008979">
    <property type="entry name" value="Galactose-bd-like_sf"/>
</dbReference>
<keyword evidence="1" id="KW-0732">Signal</keyword>
<feature type="domain" description="F5/8 type C" evidence="2">
    <location>
        <begin position="160"/>
        <end position="296"/>
    </location>
</feature>
<evidence type="ECO:0000259" key="2">
    <source>
        <dbReference type="PROSITE" id="PS50022"/>
    </source>
</evidence>
<sequence length="753" mass="80536">MRKSWIVFLLTCLLLAMVPFSASAADTKRTIDASGVTASSDDGNVAANTVDGNLSTRWSASGDGQWIQFNLGTDTKLAYLKMAFLNGDTRTSSFDIQTSSDNVSFTTIQTNLTNSANTSLQTFDFPDVNEVRYVRIIGHGNSVNAWNSYTEVEIYGEPSVSAPDDAKFPVLSTSVTASGDDGNVPAITIDGNIATRWSASGNGQWIKYDLLSKAKVAFIKIAFLNGDTRTSTFDVQTSVDNVNFTTVLSNASNSANTNLQTFDFTDSSPVRYVRIVGHGNSVNAWNSYTEVEIYGTIPVSTSAELATALNNAGAGSTIVLANGTYSQTGAFILSGKNGTAANPIKIKAANQGMAIISGGAALQIQNSSNVIVQGLKFTNAGQTGLLLDGSNHVRVTRNTFALQASGSTLIWLQVSGVNSHHNRIDHNDFGPKSDTDPLIAYQGDNNGNISQYDVIEFNYFHDVGPWVDNGKETIRLGLSGISLSNGYNTIQYNLFENCDGEPEIVSVKSSSNTVRYNTFKTSKGGLTSRHGHNNSFYGNFFLGDGVESEEAGIRIYGNDHKIYNNYMENLTANAIILDNGNYDGGSSGYPVNPSADDLRTQWKIYRAQVVNNTIVNSTTGIVVGSGKTYPTQDSIIANNIVRNTTGTLYNEVASTNTLFEGNIGFGSTVSNNSARTTAQIWTINPLFTTVNGLQKLSSTSPAINAATGTYSFVKEDMDGGTRSLNDIGADERSSATLFANHPLSTTEVGPNAP</sequence>
<feature type="chain" id="PRO_5008649876" evidence="1">
    <location>
        <begin position="25"/>
        <end position="753"/>
    </location>
</feature>
<dbReference type="CDD" id="cd14251">
    <property type="entry name" value="PL-6"/>
    <property type="match status" value="1"/>
</dbReference>
<reference evidence="4" key="1">
    <citation type="submission" date="2016-05" db="EMBL/GenBank/DDBJ databases">
        <title>Paenibacillus oryzae. sp. nov., isolated from the rice root.</title>
        <authorList>
            <person name="Zhang J."/>
            <person name="Zhang X."/>
        </authorList>
    </citation>
    <scope>NUCLEOTIDE SEQUENCE [LARGE SCALE GENOMIC DNA]</scope>
    <source>
        <strain evidence="4">KCTC13222</strain>
    </source>
</reference>
<keyword evidence="4" id="KW-1185">Reference proteome</keyword>
<accession>A0A1C1A4J2</accession>